<proteinExistence type="predicted"/>
<gene>
    <name evidence="1" type="ORF">J2Z17_004981</name>
</gene>
<accession>A0ABS4E6E4</accession>
<dbReference type="Proteomes" id="UP000759443">
    <property type="component" value="Unassembled WGS sequence"/>
</dbReference>
<name>A0ABS4E6E4_9HYPH</name>
<dbReference type="RefSeq" id="WP_209949410.1">
    <property type="nucleotide sequence ID" value="NZ_JAGGJU010000019.1"/>
</dbReference>
<evidence type="ECO:0000313" key="2">
    <source>
        <dbReference type="Proteomes" id="UP000759443"/>
    </source>
</evidence>
<comment type="caution">
    <text evidence="1">The sequence shown here is derived from an EMBL/GenBank/DDBJ whole genome shotgun (WGS) entry which is preliminary data.</text>
</comment>
<keyword evidence="2" id="KW-1185">Reference proteome</keyword>
<evidence type="ECO:0008006" key="3">
    <source>
        <dbReference type="Google" id="ProtNLM"/>
    </source>
</evidence>
<protein>
    <recommendedName>
        <fullName evidence="3">DUF4175 domain-containing protein</fullName>
    </recommendedName>
</protein>
<sequence length="56" mass="6343">MSMNRVLALLAFLVLAVFLGLLFWRVPRVDLGIFFVATLAAAAYDLLIYHGRNDHH</sequence>
<organism evidence="1 2">
    <name type="scientific">Rhizobium halophytocola</name>
    <dbReference type="NCBI Taxonomy" id="735519"/>
    <lineage>
        <taxon>Bacteria</taxon>
        <taxon>Pseudomonadati</taxon>
        <taxon>Pseudomonadota</taxon>
        <taxon>Alphaproteobacteria</taxon>
        <taxon>Hyphomicrobiales</taxon>
        <taxon>Rhizobiaceae</taxon>
        <taxon>Rhizobium/Agrobacterium group</taxon>
        <taxon>Rhizobium</taxon>
    </lineage>
</organism>
<reference evidence="1 2" key="1">
    <citation type="submission" date="2021-03" db="EMBL/GenBank/DDBJ databases">
        <title>Genomic Encyclopedia of Type Strains, Phase IV (KMG-IV): sequencing the most valuable type-strain genomes for metagenomic binning, comparative biology and taxonomic classification.</title>
        <authorList>
            <person name="Goeker M."/>
        </authorList>
    </citation>
    <scope>NUCLEOTIDE SEQUENCE [LARGE SCALE GENOMIC DNA]</scope>
    <source>
        <strain evidence="1 2">DSM 21600</strain>
    </source>
</reference>
<evidence type="ECO:0000313" key="1">
    <source>
        <dbReference type="EMBL" id="MBP1853520.1"/>
    </source>
</evidence>
<dbReference type="EMBL" id="JAGGJU010000019">
    <property type="protein sequence ID" value="MBP1853520.1"/>
    <property type="molecule type" value="Genomic_DNA"/>
</dbReference>